<evidence type="ECO:0000313" key="1">
    <source>
        <dbReference type="EMBL" id="KFZ32251.1"/>
    </source>
</evidence>
<dbReference type="EMBL" id="JPZO01000106">
    <property type="protein sequence ID" value="KFZ32251.1"/>
    <property type="molecule type" value="Genomic_DNA"/>
</dbReference>
<proteinExistence type="predicted"/>
<gene>
    <name evidence="1" type="ORF">JS44_13770</name>
</gene>
<protein>
    <submittedName>
        <fullName evidence="1">Uncharacterized protein</fullName>
    </submittedName>
</protein>
<dbReference type="AlphaFoldDB" id="A0A094JI77"/>
<organism evidence="1">
    <name type="scientific">Anoxybacillus flavithermus</name>
    <dbReference type="NCBI Taxonomy" id="33934"/>
    <lineage>
        <taxon>Bacteria</taxon>
        <taxon>Bacillati</taxon>
        <taxon>Bacillota</taxon>
        <taxon>Bacilli</taxon>
        <taxon>Bacillales</taxon>
        <taxon>Anoxybacillaceae</taxon>
        <taxon>Anoxybacillus</taxon>
    </lineage>
</organism>
<reference evidence="1" key="1">
    <citation type="submission" date="2014-08" db="EMBL/GenBank/DDBJ databases">
        <title>Fullgenome sequencing of Anoxybacillus sp.25 isolate from Garga hot-spring Russia.</title>
        <authorList>
            <person name="Rozanov A.S."/>
            <person name="Kotenko A.V."/>
            <person name="Malup T.K."/>
            <person name="Peltek S.E."/>
        </authorList>
    </citation>
    <scope>NUCLEOTIDE SEQUENCE [LARGE SCALE GENOMIC DNA]</scope>
    <source>
        <strain evidence="1">25</strain>
    </source>
</reference>
<comment type="caution">
    <text evidence="1">The sequence shown here is derived from an EMBL/GenBank/DDBJ whole genome shotgun (WGS) entry which is preliminary data.</text>
</comment>
<accession>A0A094JI77</accession>
<name>A0A094JI77_9BACL</name>
<sequence length="87" mass="9725">MRKQVESAPTVKAIEPQVRELARTLPAEQAEKVVRALEQVKQQETMGRSVEARQQLMQALRGVEEETVADVVRTAKEAVRTNTPATK</sequence>